<dbReference type="Proteomes" id="UP000823934">
    <property type="component" value="Unassembled WGS sequence"/>
</dbReference>
<dbReference type="InterPro" id="IPR001647">
    <property type="entry name" value="HTH_TetR"/>
</dbReference>
<dbReference type="PRINTS" id="PR00455">
    <property type="entry name" value="HTHTETR"/>
</dbReference>
<reference evidence="4" key="2">
    <citation type="submission" date="2021-04" db="EMBL/GenBank/DDBJ databases">
        <authorList>
            <person name="Gilroy R."/>
        </authorList>
    </citation>
    <scope>NUCLEOTIDE SEQUENCE</scope>
    <source>
        <strain evidence="4">CHK160-9182</strain>
    </source>
</reference>
<evidence type="ECO:0000256" key="1">
    <source>
        <dbReference type="ARBA" id="ARBA00023125"/>
    </source>
</evidence>
<name>A0A9D1Q4U9_9GAMM</name>
<dbReference type="GO" id="GO:0003677">
    <property type="term" value="F:DNA binding"/>
    <property type="evidence" value="ECO:0007669"/>
    <property type="project" value="UniProtKB-UniRule"/>
</dbReference>
<organism evidence="4 5">
    <name type="scientific">Candidatus Ignatzschineria merdigallinarum</name>
    <dbReference type="NCBI Taxonomy" id="2838621"/>
    <lineage>
        <taxon>Bacteria</taxon>
        <taxon>Pseudomonadati</taxon>
        <taxon>Pseudomonadota</taxon>
        <taxon>Gammaproteobacteria</taxon>
        <taxon>Cardiobacteriales</taxon>
        <taxon>Ignatzschineriaceae</taxon>
        <taxon>Ignatzschineria</taxon>
    </lineage>
</organism>
<dbReference type="EMBL" id="DXHP01000031">
    <property type="protein sequence ID" value="HIW05938.1"/>
    <property type="molecule type" value="Genomic_DNA"/>
</dbReference>
<dbReference type="SUPFAM" id="SSF46689">
    <property type="entry name" value="Homeodomain-like"/>
    <property type="match status" value="1"/>
</dbReference>
<gene>
    <name evidence="4" type="ORF">H9889_01225</name>
</gene>
<dbReference type="Gene3D" id="1.10.357.10">
    <property type="entry name" value="Tetracycline Repressor, domain 2"/>
    <property type="match status" value="1"/>
</dbReference>
<evidence type="ECO:0000256" key="2">
    <source>
        <dbReference type="PROSITE-ProRule" id="PRU00335"/>
    </source>
</evidence>
<dbReference type="InterPro" id="IPR009057">
    <property type="entry name" value="Homeodomain-like_sf"/>
</dbReference>
<dbReference type="PANTHER" id="PTHR43479:SF11">
    <property type="entry name" value="ACREF_ENVCD OPERON REPRESSOR-RELATED"/>
    <property type="match status" value="1"/>
</dbReference>
<dbReference type="InterPro" id="IPR050624">
    <property type="entry name" value="HTH-type_Tx_Regulator"/>
</dbReference>
<dbReference type="AlphaFoldDB" id="A0A9D1Q4U9"/>
<proteinExistence type="predicted"/>
<dbReference type="PROSITE" id="PS50977">
    <property type="entry name" value="HTH_TETR_2"/>
    <property type="match status" value="1"/>
</dbReference>
<keyword evidence="1 2" id="KW-0238">DNA-binding</keyword>
<sequence length="192" mass="23151">MNKTEQRILQVSENLFSQRGWQRVSISEICDDAKISRVTFYRYFKNKNALLKHIFLQKQQRVTDHYSQLLDDAKNIEEVLKGIFSYQENALNQFFTPNILKDFDQNQDPELIEFFQMQHDHKYHFLDQFFATLQARKIIDADYPTILIHQYLKVMDELMFREQIQENYKEQKSTLRKDILKLIMFGLSGPKK</sequence>
<evidence type="ECO:0000259" key="3">
    <source>
        <dbReference type="PROSITE" id="PS50977"/>
    </source>
</evidence>
<dbReference type="PANTHER" id="PTHR43479">
    <property type="entry name" value="ACREF/ENVCD OPERON REPRESSOR-RELATED"/>
    <property type="match status" value="1"/>
</dbReference>
<reference evidence="4" key="1">
    <citation type="journal article" date="2021" name="PeerJ">
        <title>Extensive microbial diversity within the chicken gut microbiome revealed by metagenomics and culture.</title>
        <authorList>
            <person name="Gilroy R."/>
            <person name="Ravi A."/>
            <person name="Getino M."/>
            <person name="Pursley I."/>
            <person name="Horton D.L."/>
            <person name="Alikhan N.F."/>
            <person name="Baker D."/>
            <person name="Gharbi K."/>
            <person name="Hall N."/>
            <person name="Watson M."/>
            <person name="Adriaenssens E.M."/>
            <person name="Foster-Nyarko E."/>
            <person name="Jarju S."/>
            <person name="Secka A."/>
            <person name="Antonio M."/>
            <person name="Oren A."/>
            <person name="Chaudhuri R.R."/>
            <person name="La Ragione R."/>
            <person name="Hildebrand F."/>
            <person name="Pallen M.J."/>
        </authorList>
    </citation>
    <scope>NUCLEOTIDE SEQUENCE</scope>
    <source>
        <strain evidence="4">CHK160-9182</strain>
    </source>
</reference>
<dbReference type="Pfam" id="PF00440">
    <property type="entry name" value="TetR_N"/>
    <property type="match status" value="1"/>
</dbReference>
<feature type="DNA-binding region" description="H-T-H motif" evidence="2">
    <location>
        <begin position="25"/>
        <end position="44"/>
    </location>
</feature>
<evidence type="ECO:0000313" key="4">
    <source>
        <dbReference type="EMBL" id="HIW05938.1"/>
    </source>
</evidence>
<protein>
    <submittedName>
        <fullName evidence="4">TetR/AcrR family transcriptional regulator</fullName>
    </submittedName>
</protein>
<evidence type="ECO:0000313" key="5">
    <source>
        <dbReference type="Proteomes" id="UP000823934"/>
    </source>
</evidence>
<accession>A0A9D1Q4U9</accession>
<feature type="domain" description="HTH tetR-type" evidence="3">
    <location>
        <begin position="2"/>
        <end position="62"/>
    </location>
</feature>
<comment type="caution">
    <text evidence="4">The sequence shown here is derived from an EMBL/GenBank/DDBJ whole genome shotgun (WGS) entry which is preliminary data.</text>
</comment>